<dbReference type="NCBIfam" id="TIGR00187">
    <property type="entry name" value="ribE"/>
    <property type="match status" value="1"/>
</dbReference>
<dbReference type="CDD" id="cd00402">
    <property type="entry name" value="Riboflavin_synthase_like"/>
    <property type="match status" value="1"/>
</dbReference>
<dbReference type="NCBIfam" id="NF009566">
    <property type="entry name" value="PRK13020.1"/>
    <property type="match status" value="1"/>
</dbReference>
<evidence type="ECO:0000313" key="16">
    <source>
        <dbReference type="Proteomes" id="UP000266262"/>
    </source>
</evidence>
<feature type="domain" description="Lumazine-binding" evidence="12">
    <location>
        <begin position="1"/>
        <end position="96"/>
    </location>
</feature>
<comment type="catalytic activity">
    <reaction evidence="1">
        <text>2 6,7-dimethyl-8-(1-D-ribityl)lumazine + H(+) = 5-amino-6-(D-ribitylamino)uracil + riboflavin</text>
        <dbReference type="Rhea" id="RHEA:20772"/>
        <dbReference type="ChEBI" id="CHEBI:15378"/>
        <dbReference type="ChEBI" id="CHEBI:15934"/>
        <dbReference type="ChEBI" id="CHEBI:57986"/>
        <dbReference type="ChEBI" id="CHEBI:58201"/>
        <dbReference type="EC" id="2.5.1.9"/>
    </reaction>
</comment>
<keyword evidence="9" id="KW-0677">Repeat</keyword>
<reference evidence="13" key="2">
    <citation type="submission" date="2016-08" db="EMBL/GenBank/DDBJ databases">
        <authorList>
            <person name="Seilhamer J.J."/>
        </authorList>
    </citation>
    <scope>NUCLEOTIDE SEQUENCE [LARGE SCALE GENOMIC DNA]</scope>
    <source>
        <strain evidence="13">F0677</strain>
    </source>
</reference>
<dbReference type="KEGG" id="dpn:BCB69_02280"/>
<feature type="repeat" description="Lumazine-binding" evidence="11">
    <location>
        <begin position="1"/>
        <end position="96"/>
    </location>
</feature>
<evidence type="ECO:0000259" key="12">
    <source>
        <dbReference type="PROSITE" id="PS51177"/>
    </source>
</evidence>
<evidence type="ECO:0000256" key="4">
    <source>
        <dbReference type="ARBA" id="ARBA00011233"/>
    </source>
</evidence>
<evidence type="ECO:0000256" key="1">
    <source>
        <dbReference type="ARBA" id="ARBA00000968"/>
    </source>
</evidence>
<dbReference type="InterPro" id="IPR026017">
    <property type="entry name" value="Lumazine-bd_dom"/>
</dbReference>
<dbReference type="PIRSF" id="PIRSF000498">
    <property type="entry name" value="Riboflavin_syn_A"/>
    <property type="match status" value="1"/>
</dbReference>
<dbReference type="AlphaFoldDB" id="A0A1B3WD89"/>
<accession>A0A1B3WD89</accession>
<evidence type="ECO:0000256" key="9">
    <source>
        <dbReference type="ARBA" id="ARBA00022737"/>
    </source>
</evidence>
<evidence type="ECO:0000256" key="11">
    <source>
        <dbReference type="PROSITE-ProRule" id="PRU00524"/>
    </source>
</evidence>
<evidence type="ECO:0000256" key="3">
    <source>
        <dbReference type="ARBA" id="ARBA00004887"/>
    </source>
</evidence>
<sequence>MFTGIIEEIGVLKERRDGSHSCTLTVRCEKILEGTKIGDSIAVNGTCLTVTKLNADSFDVDVTPETMRRTAFSIVRVGSKLNLERALRIGDRLGGHLVSGHVDFVGKLIKKEQEGNAVNLTFSVPEQWMKYILAKGSIAIDGVSLTIAKKQSNSFFVSLIPHTGEMTILLLKQIGDPVNIECDCIGKYIEQLIGHNTSSSIGVTMDTLIAGGYKGHYGK</sequence>
<evidence type="ECO:0000256" key="7">
    <source>
        <dbReference type="ARBA" id="ARBA00022619"/>
    </source>
</evidence>
<dbReference type="NCBIfam" id="NF006767">
    <property type="entry name" value="PRK09289.1"/>
    <property type="match status" value="1"/>
</dbReference>
<evidence type="ECO:0000313" key="13">
    <source>
        <dbReference type="EMBL" id="AOH38902.1"/>
    </source>
</evidence>
<dbReference type="PANTHER" id="PTHR21098:SF0">
    <property type="entry name" value="RIBOFLAVIN SYNTHASE"/>
    <property type="match status" value="1"/>
</dbReference>
<evidence type="ECO:0000256" key="5">
    <source>
        <dbReference type="ARBA" id="ARBA00012827"/>
    </source>
</evidence>
<keyword evidence="16" id="KW-1185">Reference proteome</keyword>
<dbReference type="PROSITE" id="PS51177">
    <property type="entry name" value="LUMAZINE_BIND"/>
    <property type="match status" value="2"/>
</dbReference>
<dbReference type="FunFam" id="2.40.30.20:FF:000004">
    <property type="entry name" value="Riboflavin synthase, alpha subunit"/>
    <property type="match status" value="1"/>
</dbReference>
<reference evidence="15" key="1">
    <citation type="submission" date="2016-08" db="EMBL/GenBank/DDBJ databases">
        <authorList>
            <person name="Holder M.E."/>
            <person name="Ajami N.J."/>
            <person name="Petrosino J.F."/>
        </authorList>
    </citation>
    <scope>NUCLEOTIDE SEQUENCE [LARGE SCALE GENOMIC DNA]</scope>
    <source>
        <strain evidence="15">F0677</strain>
    </source>
</reference>
<dbReference type="SUPFAM" id="SSF63380">
    <property type="entry name" value="Riboflavin synthase domain-like"/>
    <property type="match status" value="2"/>
</dbReference>
<dbReference type="InterPro" id="IPR017938">
    <property type="entry name" value="Riboflavin_synthase-like_b-brl"/>
</dbReference>
<name>A0A1B3WD89_9FIRM</name>
<evidence type="ECO:0000256" key="6">
    <source>
        <dbReference type="ARBA" id="ARBA00013950"/>
    </source>
</evidence>
<dbReference type="InterPro" id="IPR001783">
    <property type="entry name" value="Lumazine-bd"/>
</dbReference>
<dbReference type="GO" id="GO:0004746">
    <property type="term" value="F:riboflavin synthase activity"/>
    <property type="evidence" value="ECO:0007669"/>
    <property type="project" value="UniProtKB-UniRule"/>
</dbReference>
<reference evidence="14 16" key="3">
    <citation type="submission" date="2018-08" db="EMBL/GenBank/DDBJ databases">
        <title>Draft genome sequence of Dialister pneumosintes KCOM 1685.</title>
        <authorList>
            <person name="Kook J.-K."/>
            <person name="Park S.-N."/>
            <person name="Lim Y.K."/>
        </authorList>
    </citation>
    <scope>NUCLEOTIDE SEQUENCE [LARGE SCALE GENOMIC DNA]</scope>
    <source>
        <strain evidence="14 16">KCOM 1685</strain>
    </source>
</reference>
<evidence type="ECO:0000313" key="15">
    <source>
        <dbReference type="Proteomes" id="UP000094757"/>
    </source>
</evidence>
<evidence type="ECO:0000256" key="8">
    <source>
        <dbReference type="ARBA" id="ARBA00022679"/>
    </source>
</evidence>
<keyword evidence="7" id="KW-0686">Riboflavin biosynthesis</keyword>
<dbReference type="EMBL" id="CP017037">
    <property type="protein sequence ID" value="AOH38902.1"/>
    <property type="molecule type" value="Genomic_DNA"/>
</dbReference>
<keyword evidence="8 14" id="KW-0808">Transferase</keyword>
<proteinExistence type="predicted"/>
<dbReference type="OrthoDB" id="9788537at2"/>
<organism evidence="13 15">
    <name type="scientific">Dialister pneumosintes</name>
    <dbReference type="NCBI Taxonomy" id="39950"/>
    <lineage>
        <taxon>Bacteria</taxon>
        <taxon>Bacillati</taxon>
        <taxon>Bacillota</taxon>
        <taxon>Negativicutes</taxon>
        <taxon>Veillonellales</taxon>
        <taxon>Veillonellaceae</taxon>
        <taxon>Dialister</taxon>
    </lineage>
</organism>
<dbReference type="Gene3D" id="2.40.30.20">
    <property type="match status" value="2"/>
</dbReference>
<dbReference type="Proteomes" id="UP000094757">
    <property type="component" value="Chromosome"/>
</dbReference>
<comment type="pathway">
    <text evidence="3">Cofactor biosynthesis; riboflavin biosynthesis; riboflavin from 2-hydroxy-3-oxobutyl phosphate and 5-amino-6-(D-ribitylamino)uracil: step 2/2.</text>
</comment>
<evidence type="ECO:0000313" key="14">
    <source>
        <dbReference type="EMBL" id="RID94136.1"/>
    </source>
</evidence>
<dbReference type="STRING" id="39950.BCB69_02280"/>
<dbReference type="FunFam" id="2.40.30.20:FF:000003">
    <property type="entry name" value="Riboflavin synthase, alpha subunit"/>
    <property type="match status" value="1"/>
</dbReference>
<evidence type="ECO:0000256" key="10">
    <source>
        <dbReference type="NCBIfam" id="TIGR00187"/>
    </source>
</evidence>
<feature type="repeat" description="Lumazine-binding" evidence="11">
    <location>
        <begin position="97"/>
        <end position="193"/>
    </location>
</feature>
<evidence type="ECO:0000256" key="2">
    <source>
        <dbReference type="ARBA" id="ARBA00002803"/>
    </source>
</evidence>
<feature type="domain" description="Lumazine-binding" evidence="12">
    <location>
        <begin position="97"/>
        <end position="193"/>
    </location>
</feature>
<dbReference type="Proteomes" id="UP000266262">
    <property type="component" value="Unassembled WGS sequence"/>
</dbReference>
<gene>
    <name evidence="14" type="primary">ribE</name>
    <name evidence="13" type="ORF">BCB69_02280</name>
    <name evidence="14" type="ORF">DX915_00915</name>
</gene>
<dbReference type="Pfam" id="PF00677">
    <property type="entry name" value="Lum_binding"/>
    <property type="match status" value="2"/>
</dbReference>
<dbReference type="RefSeq" id="WP_022513010.1">
    <property type="nucleotide sequence ID" value="NZ_CP017037.1"/>
</dbReference>
<dbReference type="InterPro" id="IPR023366">
    <property type="entry name" value="ATP_synth_asu-like_sf"/>
</dbReference>
<dbReference type="PANTHER" id="PTHR21098">
    <property type="entry name" value="RIBOFLAVIN SYNTHASE ALPHA CHAIN"/>
    <property type="match status" value="1"/>
</dbReference>
<dbReference type="GO" id="GO:0009231">
    <property type="term" value="P:riboflavin biosynthetic process"/>
    <property type="evidence" value="ECO:0007669"/>
    <property type="project" value="UniProtKB-KW"/>
</dbReference>
<comment type="function">
    <text evidence="2">Catalyzes the dismutation of two molecules of 6,7-dimethyl-8-ribityllumazine, resulting in the formation of riboflavin and 5-amino-6-(D-ribitylamino)uracil.</text>
</comment>
<dbReference type="EC" id="2.5.1.9" evidence="5 10"/>
<dbReference type="EMBL" id="QWKU01000001">
    <property type="protein sequence ID" value="RID94136.1"/>
    <property type="molecule type" value="Genomic_DNA"/>
</dbReference>
<protein>
    <recommendedName>
        <fullName evidence="6 10">Riboflavin synthase</fullName>
        <ecNumber evidence="5 10">2.5.1.9</ecNumber>
    </recommendedName>
</protein>
<comment type="subunit">
    <text evidence="4">Homotrimer.</text>
</comment>